<evidence type="ECO:0000256" key="1">
    <source>
        <dbReference type="SAM" id="MobiDB-lite"/>
    </source>
</evidence>
<organism evidence="2 3">
    <name type="scientific">Sclerotinia borealis (strain F-4128)</name>
    <dbReference type="NCBI Taxonomy" id="1432307"/>
    <lineage>
        <taxon>Eukaryota</taxon>
        <taxon>Fungi</taxon>
        <taxon>Dikarya</taxon>
        <taxon>Ascomycota</taxon>
        <taxon>Pezizomycotina</taxon>
        <taxon>Leotiomycetes</taxon>
        <taxon>Helotiales</taxon>
        <taxon>Sclerotiniaceae</taxon>
        <taxon>Sclerotinia</taxon>
    </lineage>
</organism>
<dbReference type="EMBL" id="AYSA01000387">
    <property type="protein sequence ID" value="ESZ92430.1"/>
    <property type="molecule type" value="Genomic_DNA"/>
</dbReference>
<feature type="region of interest" description="Disordered" evidence="1">
    <location>
        <begin position="455"/>
        <end position="487"/>
    </location>
</feature>
<sequence>MRVHEYGYSNRTLCVLIRAVTKRRPVQKPRQFATAASLHVERLHNANLLRSSPKIPLVIYLPPYPSSPPRHPPSWLLNSYPVLNIPYRWSHKPSISFRNQNSHAFPIPLHDTLQAYTWLLTRYLPSISSEPKPLVGVPSYFPTNPNPTPTQRPLLIYGSYLGGSLATSLALTESFVSSQLPFKIHSLIVHNGIFDWTPISTTSGPSIYPSKSSNSASPNPSLHRLSTSELYLRSPWTTPTLHALKSRLFPSPSQTFDPFASPLLFFRRAGIEVPNRWPIPPPPSSSPSPSSSPPFSSSPHASSTQTPTSSEPGNDFIDFDDFSPYLDSPPPDFWEDHQFVFEADEKHPHKRLQESRKSNLIFPPPKSTLQIPRSLFTYSSSATPSSSPSPSSSSHSRKNKDEIREPEDDIFATQAQEIAQVMRRSIQMHELRERIMWDEDCDAKEIAGERVQSMEIGDEAGDGVGDGEGWEGPREKVVRGWIENGGL</sequence>
<dbReference type="STRING" id="1432307.W9CD17"/>
<dbReference type="AlphaFoldDB" id="W9CD17"/>
<protein>
    <recommendedName>
        <fullName evidence="4">Alpha/beta hydrolase fold-3 domain-containing protein</fullName>
    </recommendedName>
</protein>
<dbReference type="OrthoDB" id="5396420at2759"/>
<dbReference type="InterPro" id="IPR029058">
    <property type="entry name" value="AB_hydrolase_fold"/>
</dbReference>
<evidence type="ECO:0000313" key="3">
    <source>
        <dbReference type="Proteomes" id="UP000019487"/>
    </source>
</evidence>
<dbReference type="HOGENOM" id="CLU_017835_2_0_1"/>
<feature type="region of interest" description="Disordered" evidence="1">
    <location>
        <begin position="346"/>
        <end position="405"/>
    </location>
</feature>
<evidence type="ECO:0008006" key="4">
    <source>
        <dbReference type="Google" id="ProtNLM"/>
    </source>
</evidence>
<gene>
    <name evidence="2" type="ORF">SBOR_7189</name>
</gene>
<dbReference type="SUPFAM" id="SSF53474">
    <property type="entry name" value="alpha/beta-Hydrolases"/>
    <property type="match status" value="1"/>
</dbReference>
<comment type="caution">
    <text evidence="2">The sequence shown here is derived from an EMBL/GenBank/DDBJ whole genome shotgun (WGS) entry which is preliminary data.</text>
</comment>
<dbReference type="Proteomes" id="UP000019487">
    <property type="component" value="Unassembled WGS sequence"/>
</dbReference>
<feature type="compositionally biased region" description="Low complexity" evidence="1">
    <location>
        <begin position="293"/>
        <end position="310"/>
    </location>
</feature>
<reference evidence="2 3" key="1">
    <citation type="journal article" date="2014" name="Genome Announc.">
        <title>Draft genome sequence of Sclerotinia borealis, a psychrophilic plant pathogenic fungus.</title>
        <authorList>
            <person name="Mardanov A.V."/>
            <person name="Beletsky A.V."/>
            <person name="Kadnikov V.V."/>
            <person name="Ignatov A.N."/>
            <person name="Ravin N.V."/>
        </authorList>
    </citation>
    <scope>NUCLEOTIDE SEQUENCE [LARGE SCALE GENOMIC DNA]</scope>
    <source>
        <strain evidence="3">F-4157</strain>
    </source>
</reference>
<name>W9CD17_SCLBF</name>
<evidence type="ECO:0000313" key="2">
    <source>
        <dbReference type="EMBL" id="ESZ92430.1"/>
    </source>
</evidence>
<feature type="compositionally biased region" description="Low complexity" evidence="1">
    <location>
        <begin position="379"/>
        <end position="394"/>
    </location>
</feature>
<keyword evidence="3" id="KW-1185">Reference proteome</keyword>
<feature type="compositionally biased region" description="Pro residues" evidence="1">
    <location>
        <begin position="277"/>
        <end position="292"/>
    </location>
</feature>
<proteinExistence type="predicted"/>
<accession>W9CD17</accession>
<feature type="compositionally biased region" description="Basic and acidic residues" evidence="1">
    <location>
        <begin position="346"/>
        <end position="357"/>
    </location>
</feature>
<feature type="region of interest" description="Disordered" evidence="1">
    <location>
        <begin position="276"/>
        <end position="321"/>
    </location>
</feature>
<dbReference type="Gene3D" id="3.40.50.1820">
    <property type="entry name" value="alpha/beta hydrolase"/>
    <property type="match status" value="1"/>
</dbReference>